<organism evidence="1 2">
    <name type="scientific">Bifidobacterium callitrichidarum</name>
    <dbReference type="NCBI Taxonomy" id="2052941"/>
    <lineage>
        <taxon>Bacteria</taxon>
        <taxon>Bacillati</taxon>
        <taxon>Actinomycetota</taxon>
        <taxon>Actinomycetes</taxon>
        <taxon>Bifidobacteriales</taxon>
        <taxon>Bifidobacteriaceae</taxon>
        <taxon>Bifidobacterium</taxon>
    </lineage>
</organism>
<evidence type="ECO:0000313" key="1">
    <source>
        <dbReference type="EMBL" id="PWG66673.1"/>
    </source>
</evidence>
<comment type="caution">
    <text evidence="1">The sequence shown here is derived from an EMBL/GenBank/DDBJ whole genome shotgun (WGS) entry which is preliminary data.</text>
</comment>
<evidence type="ECO:0000313" key="2">
    <source>
        <dbReference type="Proteomes" id="UP000245876"/>
    </source>
</evidence>
<sequence length="111" mass="12225">MNTNEIPHRNPVITTTIQHLITEMPDQDWTPATPEDLDGKHVVFSLAWHTSTPSGHGSFLTVPAAGEDGEPYLIRLHALAEGGMLTELRGFNEAETDLRVALFNLICGFDD</sequence>
<dbReference type="EMBL" id="QFFM01000003">
    <property type="protein sequence ID" value="PWG66673.1"/>
    <property type="molecule type" value="Genomic_DNA"/>
</dbReference>
<name>A0A2U2NC41_9BIFI</name>
<keyword evidence="2" id="KW-1185">Reference proteome</keyword>
<dbReference type="RefSeq" id="WP_109056242.1">
    <property type="nucleotide sequence ID" value="NZ_QFFM01000003.1"/>
</dbReference>
<reference evidence="1 2" key="1">
    <citation type="journal article" date="2018" name="Int. J. Syst. Evol. Microbiol.">
        <title>Bifidobacterium callitrichidarum sp. nov. from the faeces of the emperor tamarin (Saguinus imperator).</title>
        <authorList>
            <person name="Modesto M."/>
            <person name="Michelini S."/>
            <person name="Sansosti M.C."/>
            <person name="De Filippo C."/>
            <person name="Cavalieri D."/>
            <person name="Qvirist L."/>
            <person name="Andlid T."/>
            <person name="Spiezio C."/>
            <person name="Sandri C."/>
            <person name="Pascarelli S."/>
            <person name="Sgorbati B."/>
            <person name="Mattarelli P."/>
        </authorList>
    </citation>
    <scope>NUCLEOTIDE SEQUENCE [LARGE SCALE GENOMIC DNA]</scope>
    <source>
        <strain evidence="1 2">TRI 5</strain>
    </source>
</reference>
<gene>
    <name evidence="1" type="ORF">DF196_01865</name>
</gene>
<proteinExistence type="predicted"/>
<dbReference type="AlphaFoldDB" id="A0A2U2NC41"/>
<protein>
    <submittedName>
        <fullName evidence="1">Uncharacterized protein</fullName>
    </submittedName>
</protein>
<dbReference type="Proteomes" id="UP000245876">
    <property type="component" value="Unassembled WGS sequence"/>
</dbReference>
<accession>A0A2U2NC41</accession>